<evidence type="ECO:0000256" key="3">
    <source>
        <dbReference type="SAM" id="MobiDB-lite"/>
    </source>
</evidence>
<dbReference type="GO" id="GO:0005886">
    <property type="term" value="C:plasma membrane"/>
    <property type="evidence" value="ECO:0007669"/>
    <property type="project" value="TreeGrafter"/>
</dbReference>
<dbReference type="CDD" id="cd04047">
    <property type="entry name" value="C2B_Copine"/>
    <property type="match status" value="1"/>
</dbReference>
<gene>
    <name evidence="6" type="primary">CPNE8_1</name>
    <name evidence="6" type="ORF">BGZ80_000127</name>
</gene>
<dbReference type="InterPro" id="IPR035892">
    <property type="entry name" value="C2_domain_sf"/>
</dbReference>
<evidence type="ECO:0000313" key="7">
    <source>
        <dbReference type="Proteomes" id="UP000703661"/>
    </source>
</evidence>
<dbReference type="PROSITE" id="PS50234">
    <property type="entry name" value="VWFA"/>
    <property type="match status" value="1"/>
</dbReference>
<dbReference type="Gene3D" id="2.60.40.150">
    <property type="entry name" value="C2 domain"/>
    <property type="match status" value="1"/>
</dbReference>
<dbReference type="InterPro" id="IPR010734">
    <property type="entry name" value="Copine_C"/>
</dbReference>
<dbReference type="PANTHER" id="PTHR10857">
    <property type="entry name" value="COPINE"/>
    <property type="match status" value="1"/>
</dbReference>
<dbReference type="InterPro" id="IPR036465">
    <property type="entry name" value="vWFA_dom_sf"/>
</dbReference>
<dbReference type="PANTHER" id="PTHR10857:SF106">
    <property type="entry name" value="C2 DOMAIN-CONTAINING PROTEIN"/>
    <property type="match status" value="1"/>
</dbReference>
<accession>A0A9P6N292</accession>
<feature type="region of interest" description="Disordered" evidence="3">
    <location>
        <begin position="560"/>
        <end position="594"/>
    </location>
</feature>
<evidence type="ECO:0000313" key="6">
    <source>
        <dbReference type="EMBL" id="KAG0022495.1"/>
    </source>
</evidence>
<keyword evidence="2" id="KW-0677">Repeat</keyword>
<dbReference type="SUPFAM" id="SSF49562">
    <property type="entry name" value="C2 domain (Calcium/lipid-binding domain, CaLB)"/>
    <property type="match status" value="2"/>
</dbReference>
<organism evidence="6 7">
    <name type="scientific">Entomortierella chlamydospora</name>
    <dbReference type="NCBI Taxonomy" id="101097"/>
    <lineage>
        <taxon>Eukaryota</taxon>
        <taxon>Fungi</taxon>
        <taxon>Fungi incertae sedis</taxon>
        <taxon>Mucoromycota</taxon>
        <taxon>Mortierellomycotina</taxon>
        <taxon>Mortierellomycetes</taxon>
        <taxon>Mortierellales</taxon>
        <taxon>Mortierellaceae</taxon>
        <taxon>Entomortierella</taxon>
    </lineage>
</organism>
<dbReference type="PROSITE" id="PS50004">
    <property type="entry name" value="C2"/>
    <property type="match status" value="2"/>
</dbReference>
<dbReference type="Pfam" id="PF00168">
    <property type="entry name" value="C2"/>
    <property type="match status" value="2"/>
</dbReference>
<proteinExistence type="inferred from homology"/>
<feature type="domain" description="C2" evidence="4">
    <location>
        <begin position="1"/>
        <end position="127"/>
    </location>
</feature>
<dbReference type="GO" id="GO:0005544">
    <property type="term" value="F:calcium-dependent phospholipid binding"/>
    <property type="evidence" value="ECO:0007669"/>
    <property type="project" value="InterPro"/>
</dbReference>
<dbReference type="OrthoDB" id="5855668at2759"/>
<dbReference type="CDD" id="cd04048">
    <property type="entry name" value="C2A_Copine"/>
    <property type="match status" value="1"/>
</dbReference>
<evidence type="ECO:0000256" key="2">
    <source>
        <dbReference type="ARBA" id="ARBA00022737"/>
    </source>
</evidence>
<comment type="similarity">
    <text evidence="1">Belongs to the copine family.</text>
</comment>
<comment type="caution">
    <text evidence="6">The sequence shown here is derived from an EMBL/GenBank/DDBJ whole genome shotgun (WGS) entry which is preliminary data.</text>
</comment>
<reference evidence="6" key="1">
    <citation type="journal article" date="2020" name="Fungal Divers.">
        <title>Resolving the Mortierellaceae phylogeny through synthesis of multi-gene phylogenetics and phylogenomics.</title>
        <authorList>
            <person name="Vandepol N."/>
            <person name="Liber J."/>
            <person name="Desiro A."/>
            <person name="Na H."/>
            <person name="Kennedy M."/>
            <person name="Barry K."/>
            <person name="Grigoriev I.V."/>
            <person name="Miller A.N."/>
            <person name="O'Donnell K."/>
            <person name="Stajich J.E."/>
            <person name="Bonito G."/>
        </authorList>
    </citation>
    <scope>NUCLEOTIDE SEQUENCE</scope>
    <source>
        <strain evidence="6">NRRL 2769</strain>
    </source>
</reference>
<name>A0A9P6N292_9FUNG</name>
<dbReference type="AlphaFoldDB" id="A0A9P6N292"/>
<dbReference type="Proteomes" id="UP000703661">
    <property type="component" value="Unassembled WGS sequence"/>
</dbReference>
<dbReference type="InterPro" id="IPR002035">
    <property type="entry name" value="VWF_A"/>
</dbReference>
<evidence type="ECO:0000259" key="5">
    <source>
        <dbReference type="PROSITE" id="PS50234"/>
    </source>
</evidence>
<dbReference type="SUPFAM" id="SSF53300">
    <property type="entry name" value="vWA-like"/>
    <property type="match status" value="1"/>
</dbReference>
<sequence length="614" mass="68673">MYQQPTIPLAVPTAPKLELKIKCRGLADLDILSKSDPQCFVFMMDPKTRTWCKDPIGKTEMILNKLDCDFVTSIIIDYRFETVQQIRFTIVDVDNHNNPSWTAQELIGHFDTEVGKIVGSRGRTLAGRIEHPQHRRSHRGTVIISAEEQSQSKKVIKFNIEATKIAKKGFFRSEPNSFFIIHRASENGVFSPIYQSPVVRSKINPIWVEFTIKEINLSNGDPNRPLKIEVKKFKDNGPEHVTIGNTPVFTFQELLNTSMPRSFPLSPMPAGTNLLIRRMIVTEPPSFLDYLAGGVPLNLVVAIDFTQSNGDPRHPQSLHFRNPSGENDYTRAIRSVGNILQCYDTDKKFPVYGFGGKVNGQVNHCFALNGNPQFPEVDGVDGILAAYWHALQYAELYGPTNFSPVINQTVAICNQHRSGFEEYYVLLILTDGVITDMDNTIRAIIEASRLPLSIIIVGIGSANFDNMNVLDADDEPLRANGVTMARDIVQFVPFRDFQAGAFGDEALAEAVLAEVPDQFVSYMTQHRVVPRPPPRADTIQAMNNGGVAYDRPVSVYSAPPRSPMASPTNYGVSLPPPDNRISFSGPSINRGPQAMYSDQYNQYSQNHQYNQYSK</sequence>
<evidence type="ECO:0000259" key="4">
    <source>
        <dbReference type="PROSITE" id="PS50004"/>
    </source>
</evidence>
<feature type="domain" description="VWFA" evidence="5">
    <location>
        <begin position="298"/>
        <end position="515"/>
    </location>
</feature>
<protein>
    <submittedName>
        <fullName evidence="6">Copine-8</fullName>
    </submittedName>
</protein>
<dbReference type="InterPro" id="IPR000008">
    <property type="entry name" value="C2_dom"/>
</dbReference>
<evidence type="ECO:0000256" key="1">
    <source>
        <dbReference type="ARBA" id="ARBA00009048"/>
    </source>
</evidence>
<dbReference type="SMART" id="SM00327">
    <property type="entry name" value="VWA"/>
    <property type="match status" value="1"/>
</dbReference>
<feature type="domain" description="C2" evidence="4">
    <location>
        <begin position="138"/>
        <end position="265"/>
    </location>
</feature>
<keyword evidence="7" id="KW-1185">Reference proteome</keyword>
<dbReference type="Pfam" id="PF07002">
    <property type="entry name" value="Copine"/>
    <property type="match status" value="1"/>
</dbReference>
<dbReference type="InterPro" id="IPR037768">
    <property type="entry name" value="C2B_Copine"/>
</dbReference>
<dbReference type="GO" id="GO:0071277">
    <property type="term" value="P:cellular response to calcium ion"/>
    <property type="evidence" value="ECO:0007669"/>
    <property type="project" value="TreeGrafter"/>
</dbReference>
<dbReference type="EMBL" id="JAAAID010000102">
    <property type="protein sequence ID" value="KAG0022495.1"/>
    <property type="molecule type" value="Genomic_DNA"/>
</dbReference>
<dbReference type="InterPro" id="IPR045052">
    <property type="entry name" value="Copine"/>
</dbReference>